<sequence length="880" mass="94575">MRTILRTLVQSHVRASTAPDPDPDPDPATHIEPPRTPTPPPSNAATAGGSSVGRLSSRGSSVRRLWELFDGDSPEGRDRAEFRVHRFFGIMRHNMREKKENIILEQIHRAEREAAVAKAAEEAAKNPPPTMFEQVSRVVTVPAAWLGGVFKRTAAIDTSSSWTDSTDTDADNGIDAAANNSNTEGDATAPTALDDNANVTTESNGDTPKDDGTRGHVDAGPVASGSGTTSPDNTAKIIKLRTKSELATATDGDEFAAGTTSDVAPAGSELAVTGGAAKFIPVLAWHNDATALSATINGAEVTTAPKLTTTTPEAGPSAVAEAVVDATTSAVPDVVNPSNEVTKTPTRPVSELTVSELTDAEYDAAAKIGLEVHAFPLGDRQTTDTTAVAVAPHPKTFAEDEDETDPFNLTKIRARKSTSESEHSTFGRYINHTYNPKANNPFERKQPRTTKPPKTTKKASADRRPASFHGEIAPSWNFSDDDEPAPVRSYTPTQLPSRVLPPPPTLPASMLAERDAPPTPRLRPVGRIRSASRSSIRTTIDGDDGEVVRRPATPTNETPVNPGDRPVVPLAATLFTNHRRGPSILTTRELNTLFADFIYNTPLEVLDNAAADRVSNITPVGLGRPPRWSHVGRKGNADALDVPELQLTVPTPRTEADPGPGSPMSEFGLSEVEKQLRQQGLRNTLAPWDRVDVDKEEGTISCGVVATRGPRVSFSHVRTLTVPGTDNGPMAPPVRLRRATISHVDRRGVDRLSISDADNNHSLAHPLALPVVQPRARVSFPPDLVTATHPAARTSTLKSFHSEDKEWKYTFKGKVRNAFRALRKWVKARARQFGAGAKDAWRKFVCCPYEDEDELDVLEQGQGQAQQVVRGAAVRAAVGA</sequence>
<feature type="compositionally biased region" description="Basic and acidic residues" evidence="1">
    <location>
        <begin position="207"/>
        <end position="217"/>
    </location>
</feature>
<feature type="compositionally biased region" description="Polar residues" evidence="1">
    <location>
        <begin position="197"/>
        <end position="206"/>
    </location>
</feature>
<accession>A0AAF0YI42</accession>
<dbReference type="Proteomes" id="UP000827549">
    <property type="component" value="Chromosome 5"/>
</dbReference>
<organism evidence="2 3">
    <name type="scientific">Vanrija pseudolonga</name>
    <dbReference type="NCBI Taxonomy" id="143232"/>
    <lineage>
        <taxon>Eukaryota</taxon>
        <taxon>Fungi</taxon>
        <taxon>Dikarya</taxon>
        <taxon>Basidiomycota</taxon>
        <taxon>Agaricomycotina</taxon>
        <taxon>Tremellomycetes</taxon>
        <taxon>Trichosporonales</taxon>
        <taxon>Trichosporonaceae</taxon>
        <taxon>Vanrija</taxon>
    </lineage>
</organism>
<feature type="region of interest" description="Disordered" evidence="1">
    <location>
        <begin position="415"/>
        <end position="565"/>
    </location>
</feature>
<dbReference type="RefSeq" id="XP_062630049.1">
    <property type="nucleotide sequence ID" value="XM_062774065.1"/>
</dbReference>
<gene>
    <name evidence="2" type="ORF">LOC62_05G007545</name>
</gene>
<evidence type="ECO:0000313" key="2">
    <source>
        <dbReference type="EMBL" id="WOO84023.1"/>
    </source>
</evidence>
<name>A0AAF0YI42_9TREE</name>
<feature type="compositionally biased region" description="Low complexity" evidence="1">
    <location>
        <begin position="527"/>
        <end position="539"/>
    </location>
</feature>
<feature type="region of interest" description="Disordered" evidence="1">
    <location>
        <begin position="10"/>
        <end position="56"/>
    </location>
</feature>
<evidence type="ECO:0000256" key="1">
    <source>
        <dbReference type="SAM" id="MobiDB-lite"/>
    </source>
</evidence>
<dbReference type="AlphaFoldDB" id="A0AAF0YI42"/>
<feature type="region of interest" description="Disordered" evidence="1">
    <location>
        <begin position="157"/>
        <end position="234"/>
    </location>
</feature>
<feature type="compositionally biased region" description="Low complexity" evidence="1">
    <location>
        <begin position="173"/>
        <end position="182"/>
    </location>
</feature>
<protein>
    <submittedName>
        <fullName evidence="2">Uncharacterized protein</fullName>
    </submittedName>
</protein>
<proteinExistence type="predicted"/>
<reference evidence="2" key="1">
    <citation type="submission" date="2023-10" db="EMBL/GenBank/DDBJ databases">
        <authorList>
            <person name="Noh H."/>
        </authorList>
    </citation>
    <scope>NUCLEOTIDE SEQUENCE</scope>
    <source>
        <strain evidence="2">DUCC4014</strain>
    </source>
</reference>
<feature type="compositionally biased region" description="Low complexity" evidence="1">
    <location>
        <begin position="43"/>
        <end position="56"/>
    </location>
</feature>
<evidence type="ECO:0000313" key="3">
    <source>
        <dbReference type="Proteomes" id="UP000827549"/>
    </source>
</evidence>
<dbReference type="EMBL" id="CP086718">
    <property type="protein sequence ID" value="WOO84023.1"/>
    <property type="molecule type" value="Genomic_DNA"/>
</dbReference>
<dbReference type="GeneID" id="87810717"/>
<keyword evidence="3" id="KW-1185">Reference proteome</keyword>